<comment type="caution">
    <text evidence="1">The sequence shown here is derived from an EMBL/GenBank/DDBJ whole genome shotgun (WGS) entry which is preliminary data.</text>
</comment>
<proteinExistence type="predicted"/>
<dbReference type="OrthoDB" id="1114031at2"/>
<dbReference type="PROSITE" id="PS51257">
    <property type="entry name" value="PROKAR_LIPOPROTEIN"/>
    <property type="match status" value="1"/>
</dbReference>
<keyword evidence="2" id="KW-1185">Reference proteome</keyword>
<dbReference type="RefSeq" id="WP_136335530.1">
    <property type="nucleotide sequence ID" value="NZ_QXMP01000009.1"/>
</dbReference>
<dbReference type="EMBL" id="SSMC01000002">
    <property type="protein sequence ID" value="THD67325.1"/>
    <property type="molecule type" value="Genomic_DNA"/>
</dbReference>
<sequence length="282" mass="30648">MKTKFIIPALAFSAVLWTSCTEESDTLLEDAEIPVLDIEVNAQAEALSDQIDDIAAAVVVDEFSSPKGSALQRVALPECVAITEEIVGNKVNKTLDFGEGCPMANGVVYSGQMFVSYIWDAEMRRADIVVETENLGVNDLLIAGRKAIVRTWPAAGSEGFPMSEVDTELTVSHPSGLNAVVTGVTTREWIQGFGSESWGDNVVLIGGNRRVTSFLNDTELGTYMMEITDKLRREWACRFIVSGELAISRGEFSATMNFGEGQCDNKAMLTTSGGRSKEIELR</sequence>
<reference evidence="1 2" key="1">
    <citation type="submission" date="2019-04" db="EMBL/GenBank/DDBJ databases">
        <title>Draft genome sequence of Robertkochia marina CC-AMO-30D.</title>
        <authorList>
            <person name="Hameed A."/>
            <person name="Lin S.-Y."/>
            <person name="Shahina M."/>
            <person name="Lai W.-A."/>
            <person name="Young C.-C."/>
        </authorList>
    </citation>
    <scope>NUCLEOTIDE SEQUENCE [LARGE SCALE GENOMIC DNA]</scope>
    <source>
        <strain evidence="1 2">CC-AMO-30D</strain>
    </source>
</reference>
<organism evidence="1 2">
    <name type="scientific">Robertkochia marina</name>
    <dbReference type="NCBI Taxonomy" id="1227945"/>
    <lineage>
        <taxon>Bacteria</taxon>
        <taxon>Pseudomonadati</taxon>
        <taxon>Bacteroidota</taxon>
        <taxon>Flavobacteriia</taxon>
        <taxon>Flavobacteriales</taxon>
        <taxon>Flavobacteriaceae</taxon>
        <taxon>Robertkochia</taxon>
    </lineage>
</organism>
<name>A0A4S3M1J9_9FLAO</name>
<evidence type="ECO:0000313" key="1">
    <source>
        <dbReference type="EMBL" id="THD67325.1"/>
    </source>
</evidence>
<evidence type="ECO:0000313" key="2">
    <source>
        <dbReference type="Proteomes" id="UP000305939"/>
    </source>
</evidence>
<dbReference type="AlphaFoldDB" id="A0A4S3M1J9"/>
<protein>
    <submittedName>
        <fullName evidence="1">Uncharacterized protein</fullName>
    </submittedName>
</protein>
<dbReference type="Proteomes" id="UP000305939">
    <property type="component" value="Unassembled WGS sequence"/>
</dbReference>
<accession>A0A4S3M1J9</accession>
<gene>
    <name evidence="1" type="ORF">E7Z59_06575</name>
</gene>